<name>A0ABR2MEY7_9ASPA</name>
<protein>
    <submittedName>
        <fullName evidence="2">C2 and GRAM domain-containing protein</fullName>
    </submittedName>
</protein>
<evidence type="ECO:0000259" key="1">
    <source>
        <dbReference type="PROSITE" id="PS50004"/>
    </source>
</evidence>
<dbReference type="InterPro" id="IPR035892">
    <property type="entry name" value="C2_domain_sf"/>
</dbReference>
<dbReference type="Pfam" id="PF00168">
    <property type="entry name" value="C2"/>
    <property type="match status" value="1"/>
</dbReference>
<dbReference type="PANTHER" id="PTHR46296:SF8">
    <property type="entry name" value="OS06G0297800 PROTEIN"/>
    <property type="match status" value="1"/>
</dbReference>
<dbReference type="PROSITE" id="PS50004">
    <property type="entry name" value="C2"/>
    <property type="match status" value="1"/>
</dbReference>
<dbReference type="PRINTS" id="PR00360">
    <property type="entry name" value="C2DOMAIN"/>
</dbReference>
<dbReference type="SUPFAM" id="SSF49562">
    <property type="entry name" value="C2 domain (Calcium/lipid-binding domain, CaLB)"/>
    <property type="match status" value="1"/>
</dbReference>
<comment type="caution">
    <text evidence="2">The sequence shown here is derived from an EMBL/GenBank/DDBJ whole genome shotgun (WGS) entry which is preliminary data.</text>
</comment>
<proteinExistence type="predicted"/>
<feature type="domain" description="C2" evidence="1">
    <location>
        <begin position="1"/>
        <end position="102"/>
    </location>
</feature>
<accession>A0ABR2MEY7</accession>
<dbReference type="Gene3D" id="2.60.40.150">
    <property type="entry name" value="C2 domain"/>
    <property type="match status" value="1"/>
</dbReference>
<dbReference type="InterPro" id="IPR000008">
    <property type="entry name" value="C2_dom"/>
</dbReference>
<dbReference type="EMBL" id="JBBWWR010000008">
    <property type="protein sequence ID" value="KAK8962437.1"/>
    <property type="molecule type" value="Genomic_DNA"/>
</dbReference>
<dbReference type="InterPro" id="IPR044511">
    <property type="entry name" value="At1g03370/At5g50170-like"/>
</dbReference>
<reference evidence="2 3" key="1">
    <citation type="journal article" date="2022" name="Nat. Plants">
        <title>Genomes of leafy and leafless Platanthera orchids illuminate the evolution of mycoheterotrophy.</title>
        <authorList>
            <person name="Li M.H."/>
            <person name="Liu K.W."/>
            <person name="Li Z."/>
            <person name="Lu H.C."/>
            <person name="Ye Q.L."/>
            <person name="Zhang D."/>
            <person name="Wang J.Y."/>
            <person name="Li Y.F."/>
            <person name="Zhong Z.M."/>
            <person name="Liu X."/>
            <person name="Yu X."/>
            <person name="Liu D.K."/>
            <person name="Tu X.D."/>
            <person name="Liu B."/>
            <person name="Hao Y."/>
            <person name="Liao X.Y."/>
            <person name="Jiang Y.T."/>
            <person name="Sun W.H."/>
            <person name="Chen J."/>
            <person name="Chen Y.Q."/>
            <person name="Ai Y."/>
            <person name="Zhai J.W."/>
            <person name="Wu S.S."/>
            <person name="Zhou Z."/>
            <person name="Hsiao Y.Y."/>
            <person name="Wu W.L."/>
            <person name="Chen Y.Y."/>
            <person name="Lin Y.F."/>
            <person name="Hsu J.L."/>
            <person name="Li C.Y."/>
            <person name="Wang Z.W."/>
            <person name="Zhao X."/>
            <person name="Zhong W.Y."/>
            <person name="Ma X.K."/>
            <person name="Ma L."/>
            <person name="Huang J."/>
            <person name="Chen G.Z."/>
            <person name="Huang M.Z."/>
            <person name="Huang L."/>
            <person name="Peng D.H."/>
            <person name="Luo Y.B."/>
            <person name="Zou S.Q."/>
            <person name="Chen S.P."/>
            <person name="Lan S."/>
            <person name="Tsai W.C."/>
            <person name="Van de Peer Y."/>
            <person name="Liu Z.J."/>
        </authorList>
    </citation>
    <scope>NUCLEOTIDE SEQUENCE [LARGE SCALE GENOMIC DNA]</scope>
    <source>
        <strain evidence="2">Lor288</strain>
    </source>
</reference>
<dbReference type="CDD" id="cd00030">
    <property type="entry name" value="C2"/>
    <property type="match status" value="1"/>
</dbReference>
<evidence type="ECO:0000313" key="2">
    <source>
        <dbReference type="EMBL" id="KAK8962437.1"/>
    </source>
</evidence>
<dbReference type="SMART" id="SM00239">
    <property type="entry name" value="C2"/>
    <property type="match status" value="1"/>
</dbReference>
<organism evidence="2 3">
    <name type="scientific">Platanthera guangdongensis</name>
    <dbReference type="NCBI Taxonomy" id="2320717"/>
    <lineage>
        <taxon>Eukaryota</taxon>
        <taxon>Viridiplantae</taxon>
        <taxon>Streptophyta</taxon>
        <taxon>Embryophyta</taxon>
        <taxon>Tracheophyta</taxon>
        <taxon>Spermatophyta</taxon>
        <taxon>Magnoliopsida</taxon>
        <taxon>Liliopsida</taxon>
        <taxon>Asparagales</taxon>
        <taxon>Orchidaceae</taxon>
        <taxon>Orchidoideae</taxon>
        <taxon>Orchideae</taxon>
        <taxon>Orchidinae</taxon>
        <taxon>Platanthera</taxon>
    </lineage>
</organism>
<dbReference type="PANTHER" id="PTHR46296">
    <property type="entry name" value="BNAA05G37250D PROTEIN"/>
    <property type="match status" value="1"/>
</dbReference>
<evidence type="ECO:0000313" key="3">
    <source>
        <dbReference type="Proteomes" id="UP001412067"/>
    </source>
</evidence>
<keyword evidence="3" id="KW-1185">Reference proteome</keyword>
<dbReference type="Proteomes" id="UP001412067">
    <property type="component" value="Unassembled WGS sequence"/>
</dbReference>
<gene>
    <name evidence="2" type="ORF">KSP40_PGU020824</name>
</gene>
<sequence length="132" mass="14965">MKLLVQVIGARGLPSMDMNGLSDPYVRIQLGKQRAKTRIVKKSLNPLWDEEFSFRVGDLREELIVSVLDEDKYFSDDFIGQVKLPLAKVMDADNLSLGTVWYQLQPRSKRAKNQECGNATVHGLIISRRSVC</sequence>